<dbReference type="CDD" id="cd00130">
    <property type="entry name" value="PAS"/>
    <property type="match status" value="2"/>
</dbReference>
<dbReference type="Pfam" id="PF02954">
    <property type="entry name" value="HTH_8"/>
    <property type="match status" value="1"/>
</dbReference>
<dbReference type="InterPro" id="IPR000014">
    <property type="entry name" value="PAS"/>
</dbReference>
<dbReference type="SUPFAM" id="SSF55785">
    <property type="entry name" value="PYP-like sensor domain (PAS domain)"/>
    <property type="match status" value="2"/>
</dbReference>
<dbReference type="Gene3D" id="1.10.10.60">
    <property type="entry name" value="Homeodomain-like"/>
    <property type="match status" value="1"/>
</dbReference>
<dbReference type="GO" id="GO:0006355">
    <property type="term" value="P:regulation of DNA-templated transcription"/>
    <property type="evidence" value="ECO:0007669"/>
    <property type="project" value="InterPro"/>
</dbReference>
<dbReference type="InterPro" id="IPR009057">
    <property type="entry name" value="Homeodomain-like_sf"/>
</dbReference>
<evidence type="ECO:0000259" key="1">
    <source>
        <dbReference type="PROSITE" id="PS50112"/>
    </source>
</evidence>
<dbReference type="Gene3D" id="1.20.5.430">
    <property type="match status" value="1"/>
</dbReference>
<name>A0A2K8KDV5_9RHOB</name>
<dbReference type="InterPro" id="IPR002197">
    <property type="entry name" value="HTH_Fis"/>
</dbReference>
<gene>
    <name evidence="2" type="primary">ppsR</name>
    <name evidence="2" type="ORF">BG454_02935</name>
</gene>
<dbReference type="Gene3D" id="3.30.450.20">
    <property type="entry name" value="PAS domain"/>
    <property type="match status" value="3"/>
</dbReference>
<dbReference type="InterPro" id="IPR011785">
    <property type="entry name" value="Tscrpt_reg_PpsR-CrtJ"/>
</dbReference>
<protein>
    <submittedName>
        <fullName evidence="2">Transcriptional regulator PpsR</fullName>
    </submittedName>
</protein>
<feature type="domain" description="PAS" evidence="1">
    <location>
        <begin position="132"/>
        <end position="203"/>
    </location>
</feature>
<accession>A0A2K8KDV5</accession>
<dbReference type="STRING" id="441209.GCA_001870665_00637"/>
<dbReference type="InterPro" id="IPR035965">
    <property type="entry name" value="PAS-like_dom_sf"/>
</dbReference>
<dbReference type="Proteomes" id="UP000228948">
    <property type="component" value="Chromosome"/>
</dbReference>
<evidence type="ECO:0000313" key="3">
    <source>
        <dbReference type="Proteomes" id="UP000228948"/>
    </source>
</evidence>
<dbReference type="EMBL" id="CP024899">
    <property type="protein sequence ID" value="ATX67637.1"/>
    <property type="molecule type" value="Genomic_DNA"/>
</dbReference>
<dbReference type="KEGG" id="rbg:BG454_02935"/>
<dbReference type="Pfam" id="PF13426">
    <property type="entry name" value="PAS_9"/>
    <property type="match status" value="1"/>
</dbReference>
<dbReference type="AlphaFoldDB" id="A0A2K8KDV5"/>
<proteinExistence type="predicted"/>
<dbReference type="InterPro" id="IPR013767">
    <property type="entry name" value="PAS_fold"/>
</dbReference>
<dbReference type="OrthoDB" id="5499170at2"/>
<sequence>MADICLVLSPEGRVRAVSSRPGSPTSGIVAGWKDKALSELIDSMSSEKLHQRIEQLSSDVASSASAPLRWVELQHVIGQGETLPVRYALHLMHDRRHVLMVGQDQRPTIEMQQMLLNAQIALERDHEVQREIDTRYRLLMDFTNDSIVLVSVGSGLIVDINHNAALMLSRPRGDLLGRSLADFFVDHTRDSLVSALENPAQTGTAAVLEVEIKSSQRRLQMSGKMFRASGEQLAIVRLTDPGEGAIADEQLTSNLRQLFNHGSDAIVFADRDGNILAASETFLNLTDVPSASAVRGRSLADFLARGTVDLRVLLENARRAGQLRMYATRLNTDFGAQVGVEISATWLDDQFDPVLALVLRNSSSAGAVRPDTTGAQDQSMQGVIELVGSSTLKDIVSETTDVIERICIETALELTRNNRVAAAEMLGLSRQSLYVKLRKYDLVSRDEG</sequence>
<dbReference type="PRINTS" id="PR01590">
    <property type="entry name" value="HTHFIS"/>
</dbReference>
<evidence type="ECO:0000313" key="2">
    <source>
        <dbReference type="EMBL" id="ATX67637.1"/>
    </source>
</evidence>
<dbReference type="Pfam" id="PF00989">
    <property type="entry name" value="PAS"/>
    <property type="match status" value="1"/>
</dbReference>
<dbReference type="NCBIfam" id="TIGR02040">
    <property type="entry name" value="PpsR-CrtJ"/>
    <property type="match status" value="1"/>
</dbReference>
<keyword evidence="3" id="KW-1185">Reference proteome</keyword>
<dbReference type="SMART" id="SM00091">
    <property type="entry name" value="PAS"/>
    <property type="match status" value="2"/>
</dbReference>
<dbReference type="SUPFAM" id="SSF46689">
    <property type="entry name" value="Homeodomain-like"/>
    <property type="match status" value="1"/>
</dbReference>
<reference evidence="2 3" key="1">
    <citation type="submission" date="2017-11" db="EMBL/GenBank/DDBJ databases">
        <title>Revised Sequence and Annotation of the Rhodobaca barguzinensis strain alga05 Genome.</title>
        <authorList>
            <person name="Kopejtka K."/>
            <person name="Tomasch J.M."/>
            <person name="Bunk B."/>
            <person name="Koblizek M."/>
        </authorList>
    </citation>
    <scope>NUCLEOTIDE SEQUENCE [LARGE SCALE GENOMIC DNA]</scope>
    <source>
        <strain evidence="3">alga05</strain>
    </source>
</reference>
<organism evidence="2 3">
    <name type="scientific">Roseinatronobacter bogoriensis subsp. barguzinensis</name>
    <dbReference type="NCBI Taxonomy" id="441209"/>
    <lineage>
        <taxon>Bacteria</taxon>
        <taxon>Pseudomonadati</taxon>
        <taxon>Pseudomonadota</taxon>
        <taxon>Alphaproteobacteria</taxon>
        <taxon>Rhodobacterales</taxon>
        <taxon>Paracoccaceae</taxon>
        <taxon>Roseinatronobacter</taxon>
    </lineage>
</organism>
<dbReference type="PROSITE" id="PS50112">
    <property type="entry name" value="PAS"/>
    <property type="match status" value="1"/>
</dbReference>
<dbReference type="GO" id="GO:0043565">
    <property type="term" value="F:sequence-specific DNA binding"/>
    <property type="evidence" value="ECO:0007669"/>
    <property type="project" value="InterPro"/>
</dbReference>